<dbReference type="EMBL" id="LNRQ01000003">
    <property type="protein sequence ID" value="KZN01273.1"/>
    <property type="molecule type" value="Genomic_DNA"/>
</dbReference>
<dbReference type="Gramene" id="KZN01273">
    <property type="protein sequence ID" value="KZN01273"/>
    <property type="gene ID" value="DCAR_010027"/>
</dbReference>
<proteinExistence type="predicted"/>
<organism evidence="2">
    <name type="scientific">Daucus carota subsp. sativus</name>
    <name type="common">Carrot</name>
    <dbReference type="NCBI Taxonomy" id="79200"/>
    <lineage>
        <taxon>Eukaryota</taxon>
        <taxon>Viridiplantae</taxon>
        <taxon>Streptophyta</taxon>
        <taxon>Embryophyta</taxon>
        <taxon>Tracheophyta</taxon>
        <taxon>Spermatophyta</taxon>
        <taxon>Magnoliopsida</taxon>
        <taxon>eudicotyledons</taxon>
        <taxon>Gunneridae</taxon>
        <taxon>Pentapetalae</taxon>
        <taxon>asterids</taxon>
        <taxon>campanulids</taxon>
        <taxon>Apiales</taxon>
        <taxon>Apiaceae</taxon>
        <taxon>Apioideae</taxon>
        <taxon>Scandiceae</taxon>
        <taxon>Daucinae</taxon>
        <taxon>Daucus</taxon>
        <taxon>Daucus sect. Daucus</taxon>
    </lineage>
</organism>
<keyword evidence="4" id="KW-1185">Reference proteome</keyword>
<evidence type="ECO:0000313" key="3">
    <source>
        <dbReference type="EMBL" id="WOG92066.1"/>
    </source>
</evidence>
<dbReference type="AlphaFoldDB" id="A0A162AHT6"/>
<feature type="compositionally biased region" description="Pro residues" evidence="1">
    <location>
        <begin position="1"/>
        <end position="12"/>
    </location>
</feature>
<gene>
    <name evidence="2" type="ORF">DCAR_010027</name>
    <name evidence="3" type="ORF">DCAR_0311323</name>
</gene>
<protein>
    <submittedName>
        <fullName evidence="2">Uncharacterized protein</fullName>
    </submittedName>
</protein>
<name>A0A162AHT6_DAUCS</name>
<evidence type="ECO:0000313" key="2">
    <source>
        <dbReference type="EMBL" id="KZN01273.1"/>
    </source>
</evidence>
<feature type="region of interest" description="Disordered" evidence="1">
    <location>
        <begin position="1"/>
        <end position="47"/>
    </location>
</feature>
<reference evidence="2" key="1">
    <citation type="journal article" date="2016" name="Nat. Genet.">
        <title>A high-quality carrot genome assembly provides new insights into carotenoid accumulation and asterid genome evolution.</title>
        <authorList>
            <person name="Iorizzo M."/>
            <person name="Ellison S."/>
            <person name="Senalik D."/>
            <person name="Zeng P."/>
            <person name="Satapoomin P."/>
            <person name="Huang J."/>
            <person name="Bowman M."/>
            <person name="Iovene M."/>
            <person name="Sanseverino W."/>
            <person name="Cavagnaro P."/>
            <person name="Yildiz M."/>
            <person name="Macko-Podgorni A."/>
            <person name="Moranska E."/>
            <person name="Grzebelus E."/>
            <person name="Grzebelus D."/>
            <person name="Ashrafi H."/>
            <person name="Zheng Z."/>
            <person name="Cheng S."/>
            <person name="Spooner D."/>
            <person name="Van Deynze A."/>
            <person name="Simon P."/>
        </authorList>
    </citation>
    <scope>NUCLEOTIDE SEQUENCE [LARGE SCALE GENOMIC DNA]</scope>
    <source>
        <tissue evidence="2">Leaf</tissue>
    </source>
</reference>
<sequence length="115" mass="12785">MAVAASPPPDLQPSPQHLRGWASSLRSPSRAHRRPSLHPRPSTDGFSPSALLLYSACDSILSPETQLAPSTQAYTTLSDLSVRVLYVGKDERCRKRYCRSGRWETDLFCNVTEIN</sequence>
<evidence type="ECO:0000256" key="1">
    <source>
        <dbReference type="SAM" id="MobiDB-lite"/>
    </source>
</evidence>
<dbReference type="EMBL" id="CP093345">
    <property type="protein sequence ID" value="WOG92066.1"/>
    <property type="molecule type" value="Genomic_DNA"/>
</dbReference>
<evidence type="ECO:0000313" key="4">
    <source>
        <dbReference type="Proteomes" id="UP000077755"/>
    </source>
</evidence>
<dbReference type="Proteomes" id="UP000077755">
    <property type="component" value="Chromosome 3"/>
</dbReference>
<reference evidence="3" key="2">
    <citation type="submission" date="2022-03" db="EMBL/GenBank/DDBJ databases">
        <title>Draft title - Genomic analysis of global carrot germplasm unveils the trajectory of domestication and the origin of high carotenoid orange carrot.</title>
        <authorList>
            <person name="Iorizzo M."/>
            <person name="Ellison S."/>
            <person name="Senalik D."/>
            <person name="Macko-Podgorni A."/>
            <person name="Grzebelus D."/>
            <person name="Bostan H."/>
            <person name="Rolling W."/>
            <person name="Curaba J."/>
            <person name="Simon P."/>
        </authorList>
    </citation>
    <scope>NUCLEOTIDE SEQUENCE</scope>
    <source>
        <tissue evidence="3">Leaf</tissue>
    </source>
</reference>
<accession>A0A162AHT6</accession>